<proteinExistence type="predicted"/>
<evidence type="ECO:0000256" key="5">
    <source>
        <dbReference type="ARBA" id="ARBA00023136"/>
    </source>
</evidence>
<keyword evidence="5" id="KW-0472">Membrane</keyword>
<keyword evidence="2" id="KW-1003">Cell membrane</keyword>
<comment type="subcellular location">
    <subcellularLocation>
        <location evidence="1">Cell membrane</location>
    </subcellularLocation>
</comment>
<evidence type="ECO:0000259" key="6">
    <source>
        <dbReference type="Pfam" id="PF00535"/>
    </source>
</evidence>
<evidence type="ECO:0000256" key="4">
    <source>
        <dbReference type="ARBA" id="ARBA00022679"/>
    </source>
</evidence>
<gene>
    <name evidence="7" type="ORF">ACELLULO517_25630</name>
</gene>
<dbReference type="RefSeq" id="WP_227310329.1">
    <property type="nucleotide sequence ID" value="NZ_JAESVA010000015.1"/>
</dbReference>
<organism evidence="7 8">
    <name type="scientific">Acidisoma cellulosilyticum</name>
    <dbReference type="NCBI Taxonomy" id="2802395"/>
    <lineage>
        <taxon>Bacteria</taxon>
        <taxon>Pseudomonadati</taxon>
        <taxon>Pseudomonadota</taxon>
        <taxon>Alphaproteobacteria</taxon>
        <taxon>Acetobacterales</taxon>
        <taxon>Acidocellaceae</taxon>
        <taxon>Acidisoma</taxon>
    </lineage>
</organism>
<keyword evidence="3" id="KW-0328">Glycosyltransferase</keyword>
<name>A0A963Z6V4_9PROT</name>
<feature type="domain" description="Glycosyltransferase 2-like" evidence="6">
    <location>
        <begin position="13"/>
        <end position="147"/>
    </location>
</feature>
<dbReference type="PANTHER" id="PTHR43646:SF2">
    <property type="entry name" value="GLYCOSYLTRANSFERASE 2-LIKE DOMAIN-CONTAINING PROTEIN"/>
    <property type="match status" value="1"/>
</dbReference>
<comment type="caution">
    <text evidence="7">The sequence shown here is derived from an EMBL/GenBank/DDBJ whole genome shotgun (WGS) entry which is preliminary data.</text>
</comment>
<keyword evidence="4" id="KW-0808">Transferase</keyword>
<dbReference type="AlphaFoldDB" id="A0A963Z6V4"/>
<dbReference type="Proteomes" id="UP000721844">
    <property type="component" value="Unassembled WGS sequence"/>
</dbReference>
<dbReference type="InterPro" id="IPR001173">
    <property type="entry name" value="Glyco_trans_2-like"/>
</dbReference>
<dbReference type="EMBL" id="JAESVA010000015">
    <property type="protein sequence ID" value="MCB8883656.1"/>
    <property type="molecule type" value="Genomic_DNA"/>
</dbReference>
<evidence type="ECO:0000256" key="3">
    <source>
        <dbReference type="ARBA" id="ARBA00022676"/>
    </source>
</evidence>
<reference evidence="7 8" key="1">
    <citation type="journal article" date="2021" name="Microorganisms">
        <title>Acidisoma silvae sp. nov. and Acidisomacellulosilytica sp. nov., Two Acidophilic Bacteria Isolated from Decaying Wood, Hydrolyzing Cellulose and Producing Poly-3-hydroxybutyrate.</title>
        <authorList>
            <person name="Mieszkin S."/>
            <person name="Pouder E."/>
            <person name="Uroz S."/>
            <person name="Simon-Colin C."/>
            <person name="Alain K."/>
        </authorList>
    </citation>
    <scope>NUCLEOTIDE SEQUENCE [LARGE SCALE GENOMIC DNA]</scope>
    <source>
        <strain evidence="7 8">HW T5.17</strain>
    </source>
</reference>
<dbReference type="PANTHER" id="PTHR43646">
    <property type="entry name" value="GLYCOSYLTRANSFERASE"/>
    <property type="match status" value="1"/>
</dbReference>
<sequence>MNFPRSKNPKTVVAIPAKDEADLIGACLCALAHQSELADDIVLLVNNATDRTAEIARSFGSTGGRLHVKEVTLSPAQANAGTARRLAMEYAADIAGSQGAILTTDADGRVPEDWVARNLGWLRSGYDAVCGMAAIDPADEALIPAHLIDDDLNETKYKALLDEIDHWIDPRIWDSWPRHTHRSGASIAVRSAVYAAVGGVPHVSQSEDREFIAKLEGRDCKIRHDNGIIVTVSGRRLGRAPGGMAETIARRIIQQDKWADDRLEAPQAALRRAQLRRAARDVWTLPSDCRSLASALRLPVSQIQAFMLSPWFGAAWAEIEAASPVLRRKPIAMASLPHAIREAAPILHLLRHSDRPIISNLEITHDDMTVLAE</sequence>
<dbReference type="InterPro" id="IPR029044">
    <property type="entry name" value="Nucleotide-diphossugar_trans"/>
</dbReference>
<keyword evidence="8" id="KW-1185">Reference proteome</keyword>
<dbReference type="SUPFAM" id="SSF53448">
    <property type="entry name" value="Nucleotide-diphospho-sugar transferases"/>
    <property type="match status" value="1"/>
</dbReference>
<evidence type="ECO:0000313" key="7">
    <source>
        <dbReference type="EMBL" id="MCB8883656.1"/>
    </source>
</evidence>
<dbReference type="Gene3D" id="3.90.550.10">
    <property type="entry name" value="Spore Coat Polysaccharide Biosynthesis Protein SpsA, Chain A"/>
    <property type="match status" value="1"/>
</dbReference>
<dbReference type="GO" id="GO:0016757">
    <property type="term" value="F:glycosyltransferase activity"/>
    <property type="evidence" value="ECO:0007669"/>
    <property type="project" value="UniProtKB-KW"/>
</dbReference>
<dbReference type="GO" id="GO:0005886">
    <property type="term" value="C:plasma membrane"/>
    <property type="evidence" value="ECO:0007669"/>
    <property type="project" value="UniProtKB-SubCell"/>
</dbReference>
<dbReference type="Pfam" id="PF00535">
    <property type="entry name" value="Glycos_transf_2"/>
    <property type="match status" value="1"/>
</dbReference>
<evidence type="ECO:0000313" key="8">
    <source>
        <dbReference type="Proteomes" id="UP000721844"/>
    </source>
</evidence>
<dbReference type="CDD" id="cd00761">
    <property type="entry name" value="Glyco_tranf_GTA_type"/>
    <property type="match status" value="1"/>
</dbReference>
<accession>A0A963Z6V4</accession>
<evidence type="ECO:0000256" key="1">
    <source>
        <dbReference type="ARBA" id="ARBA00004236"/>
    </source>
</evidence>
<protein>
    <submittedName>
        <fullName evidence="7">Glycosyltransferase family 2 protein</fullName>
    </submittedName>
</protein>
<evidence type="ECO:0000256" key="2">
    <source>
        <dbReference type="ARBA" id="ARBA00022475"/>
    </source>
</evidence>